<dbReference type="PANTHER" id="PTHR28155:SF1">
    <property type="entry name" value="DNA-DIRECTED RNA POLYMERASE I SUBUNIT RPA34.5-DOMAIN-CONTAINING PROTEIN"/>
    <property type="match status" value="1"/>
</dbReference>
<evidence type="ECO:0000313" key="3">
    <source>
        <dbReference type="Proteomes" id="UP000235728"/>
    </source>
</evidence>
<reference evidence="2 3" key="1">
    <citation type="journal article" date="2016" name="Appl. Microbiol. Biotechnol.">
        <title>Characterization of T-DNA insertion mutants with decreased virulence in the entomopathogenic fungus Beauveria bassiana JEF-007.</title>
        <authorList>
            <person name="Kim S."/>
            <person name="Lee S.J."/>
            <person name="Nai Y.S."/>
            <person name="Yu J.S."/>
            <person name="Lee M.R."/>
            <person name="Yang Y.T."/>
            <person name="Kim J.S."/>
        </authorList>
    </citation>
    <scope>NUCLEOTIDE SEQUENCE [LARGE SCALE GENOMIC DNA]</scope>
    <source>
        <strain evidence="2 3">JEF-007</strain>
    </source>
</reference>
<feature type="compositionally biased region" description="Basic and acidic residues" evidence="1">
    <location>
        <begin position="511"/>
        <end position="530"/>
    </location>
</feature>
<evidence type="ECO:0000313" key="2">
    <source>
        <dbReference type="EMBL" id="PMB64262.1"/>
    </source>
</evidence>
<dbReference type="InterPro" id="IPR053263">
    <property type="entry name" value="Euk_RPA34_RNAP_subunit"/>
</dbReference>
<feature type="compositionally biased region" description="Basic and acidic residues" evidence="1">
    <location>
        <begin position="565"/>
        <end position="575"/>
    </location>
</feature>
<dbReference type="Pfam" id="PF08208">
    <property type="entry name" value="RNA_polI_A34"/>
    <property type="match status" value="1"/>
</dbReference>
<feature type="compositionally biased region" description="Basic and acidic residues" evidence="1">
    <location>
        <begin position="279"/>
        <end position="288"/>
    </location>
</feature>
<feature type="compositionally biased region" description="Low complexity" evidence="1">
    <location>
        <begin position="154"/>
        <end position="180"/>
    </location>
</feature>
<dbReference type="AlphaFoldDB" id="A0A2N6NAG0"/>
<dbReference type="PANTHER" id="PTHR28155">
    <property type="entry name" value="ACR243WP"/>
    <property type="match status" value="1"/>
</dbReference>
<evidence type="ECO:0000256" key="1">
    <source>
        <dbReference type="SAM" id="MobiDB-lite"/>
    </source>
</evidence>
<feature type="region of interest" description="Disordered" evidence="1">
    <location>
        <begin position="20"/>
        <end position="343"/>
    </location>
</feature>
<feature type="compositionally biased region" description="Basic and acidic residues" evidence="1">
    <location>
        <begin position="100"/>
        <end position="111"/>
    </location>
</feature>
<feature type="region of interest" description="Disordered" evidence="1">
    <location>
        <begin position="485"/>
        <end position="706"/>
    </location>
</feature>
<feature type="compositionally biased region" description="Polar residues" evidence="1">
    <location>
        <begin position="300"/>
        <end position="316"/>
    </location>
</feature>
<proteinExistence type="predicted"/>
<accession>A0A2N6NAG0</accession>
<dbReference type="OMA" id="SHNGEDY"/>
<feature type="compositionally biased region" description="Basic and acidic residues" evidence="1">
    <location>
        <begin position="690"/>
        <end position="706"/>
    </location>
</feature>
<gene>
    <name evidence="2" type="ORF">BM221_010057</name>
</gene>
<feature type="compositionally biased region" description="Low complexity" evidence="1">
    <location>
        <begin position="624"/>
        <end position="637"/>
    </location>
</feature>
<feature type="compositionally biased region" description="Acidic residues" evidence="1">
    <location>
        <begin position="319"/>
        <end position="340"/>
    </location>
</feature>
<feature type="compositionally biased region" description="Low complexity" evidence="1">
    <location>
        <begin position="202"/>
        <end position="228"/>
    </location>
</feature>
<dbReference type="Gene3D" id="6.20.250.70">
    <property type="match status" value="1"/>
</dbReference>
<name>A0A2N6NAG0_BEABA</name>
<dbReference type="InterPro" id="IPR013240">
    <property type="entry name" value="DNA-dir_RNA_pol1_su_RPA34"/>
</dbReference>
<sequence>MAPKEPFKVHSLQKYIQEANKGLTANPVSKKPLRPAINKTVPAAAASIFPDNNDSDSENSSSESSSSDDSDSDGPSYMKNLTKPKVPKRRSKDDEIADSDVERTSTADKSKPAKKTSASVKVKAPPSSDDDPSGSDPESSDEKVSAKKPVLKQEASSTSASSSPSDSGSDSASSSSSEDSSSVKEESSESEGKTALPVLKQEASSTSASSSPSDSGSDSASSSSSEDSASVKEESSESEGKAALAKPTAPVKKPASKTSPAKQRESSSNDSTSGESESESDKESEPAAKPKNKPIVNGTKPMTATAEPTESNATSNGSSEEESSSGSEDGGESSDDEEVDESMHIAERAQGSQAALPTFLPPDFELRKSEQQSNGQDVARVCSEANQQGKQLWYFTLPANVPVSVVENLEFPLDSSQQCGSILRQNGEDYGVSFDTMPPTKSIQILIHPADGSTYEPSRHAVNEVMQIRSITEIGVTTATPADVGSSAKIARPQPKGLTARFRPIGVKSDVGTHHPDAHSEEDVEMRDIEPTGASPKARQKKDKKRKEASDPKESTRKSKKSKRDHTISEDKDAAAAEQLMKESVSVSSKPKKRKTAPIGSPVLGSEGGHLPVKQTLVVPPAIPTSSATVPATPTPAKKTKKGKSSEGKPATPLSQVSSGAKKETPVPVPVLPGFKKPAASRKTPAKKKATQETKRHEQADPKLPL</sequence>
<feature type="compositionally biased region" description="Low complexity" evidence="1">
    <location>
        <begin position="115"/>
        <end position="127"/>
    </location>
</feature>
<organism evidence="2 3">
    <name type="scientific">Beauveria bassiana</name>
    <name type="common">White muscardine disease fungus</name>
    <name type="synonym">Tritirachium shiotae</name>
    <dbReference type="NCBI Taxonomy" id="176275"/>
    <lineage>
        <taxon>Eukaryota</taxon>
        <taxon>Fungi</taxon>
        <taxon>Dikarya</taxon>
        <taxon>Ascomycota</taxon>
        <taxon>Pezizomycotina</taxon>
        <taxon>Sordariomycetes</taxon>
        <taxon>Hypocreomycetidae</taxon>
        <taxon>Hypocreales</taxon>
        <taxon>Cordycipitaceae</taxon>
        <taxon>Beauveria</taxon>
    </lineage>
</organism>
<dbReference type="GO" id="GO:0006360">
    <property type="term" value="P:transcription by RNA polymerase I"/>
    <property type="evidence" value="ECO:0007669"/>
    <property type="project" value="InterPro"/>
</dbReference>
<feature type="compositionally biased region" description="Basic and acidic residues" evidence="1">
    <location>
        <begin position="181"/>
        <end position="192"/>
    </location>
</feature>
<comment type="caution">
    <text evidence="2">The sequence shown here is derived from an EMBL/GenBank/DDBJ whole genome shotgun (WGS) entry which is preliminary data.</text>
</comment>
<evidence type="ECO:0008006" key="4">
    <source>
        <dbReference type="Google" id="ProtNLM"/>
    </source>
</evidence>
<dbReference type="EMBL" id="MRVG01000014">
    <property type="protein sequence ID" value="PMB64262.1"/>
    <property type="molecule type" value="Genomic_DNA"/>
</dbReference>
<dbReference type="Proteomes" id="UP000235728">
    <property type="component" value="Unassembled WGS sequence"/>
</dbReference>
<feature type="compositionally biased region" description="Basic and acidic residues" evidence="1">
    <location>
        <begin position="229"/>
        <end position="240"/>
    </location>
</feature>
<feature type="compositionally biased region" description="Basic and acidic residues" evidence="1">
    <location>
        <begin position="546"/>
        <end position="557"/>
    </location>
</feature>
<protein>
    <recommendedName>
        <fullName evidence="4">RNA polymerase I, subunit RPA34.5</fullName>
    </recommendedName>
</protein>